<dbReference type="Proteomes" id="UP000824120">
    <property type="component" value="Chromosome 1"/>
</dbReference>
<dbReference type="AlphaFoldDB" id="A0A9J6B295"/>
<feature type="compositionally biased region" description="Basic and acidic residues" evidence="1">
    <location>
        <begin position="44"/>
        <end position="66"/>
    </location>
</feature>
<keyword evidence="3" id="KW-1185">Reference proteome</keyword>
<evidence type="ECO:0000256" key="1">
    <source>
        <dbReference type="SAM" id="MobiDB-lite"/>
    </source>
</evidence>
<feature type="region of interest" description="Disordered" evidence="1">
    <location>
        <begin position="26"/>
        <end position="72"/>
    </location>
</feature>
<evidence type="ECO:0000313" key="3">
    <source>
        <dbReference type="Proteomes" id="UP000824120"/>
    </source>
</evidence>
<evidence type="ECO:0000313" key="2">
    <source>
        <dbReference type="EMBL" id="KAG5630885.1"/>
    </source>
</evidence>
<proteinExistence type="predicted"/>
<comment type="caution">
    <text evidence="2">The sequence shown here is derived from an EMBL/GenBank/DDBJ whole genome shotgun (WGS) entry which is preliminary data.</text>
</comment>
<name>A0A9J6B295_SOLCO</name>
<accession>A0A9J6B295</accession>
<organism evidence="2 3">
    <name type="scientific">Solanum commersonii</name>
    <name type="common">Commerson's wild potato</name>
    <name type="synonym">Commerson's nightshade</name>
    <dbReference type="NCBI Taxonomy" id="4109"/>
    <lineage>
        <taxon>Eukaryota</taxon>
        <taxon>Viridiplantae</taxon>
        <taxon>Streptophyta</taxon>
        <taxon>Embryophyta</taxon>
        <taxon>Tracheophyta</taxon>
        <taxon>Spermatophyta</taxon>
        <taxon>Magnoliopsida</taxon>
        <taxon>eudicotyledons</taxon>
        <taxon>Gunneridae</taxon>
        <taxon>Pentapetalae</taxon>
        <taxon>asterids</taxon>
        <taxon>lamiids</taxon>
        <taxon>Solanales</taxon>
        <taxon>Solanaceae</taxon>
        <taxon>Solanoideae</taxon>
        <taxon>Solaneae</taxon>
        <taxon>Solanum</taxon>
    </lineage>
</organism>
<sequence>MLKKDDKGKEKESTKKWVEEAFCKQGKDRELSKAEGNQNVKSGEWSKEKNQPTREDVKKNMMEKVTDITNDS</sequence>
<reference evidence="2 3" key="1">
    <citation type="submission" date="2020-09" db="EMBL/GenBank/DDBJ databases">
        <title>De no assembly of potato wild relative species, Solanum commersonii.</title>
        <authorList>
            <person name="Cho K."/>
        </authorList>
    </citation>
    <scope>NUCLEOTIDE SEQUENCE [LARGE SCALE GENOMIC DNA]</scope>
    <source>
        <strain evidence="2">LZ3.2</strain>
        <tissue evidence="2">Leaf</tissue>
    </source>
</reference>
<gene>
    <name evidence="2" type="ORF">H5410_002602</name>
</gene>
<protein>
    <submittedName>
        <fullName evidence="2">Uncharacterized protein</fullName>
    </submittedName>
</protein>
<dbReference type="EMBL" id="JACXVP010000001">
    <property type="protein sequence ID" value="KAG5630885.1"/>
    <property type="molecule type" value="Genomic_DNA"/>
</dbReference>